<keyword evidence="3" id="KW-1185">Reference proteome</keyword>
<sequence length="289" mass="32102">MHCIYQGKGDAILFIHGMPTNRMLWGPLIQELSSDHRCFAVDLPGMGETPFVPYRLGYLDRQAEQIEQLRIQHGIEKWHVVGHDAGSAVAVQYAARFSPRVSCLALMSPAIFPDLKPFYLLNALRKPLVGEVLAPVLHLIFWRIAMRRALAGESNETPLRAFYKPFSGFTGSWQLMRLVRWGKPQDMLGEIPAKLAALLMPTLLFQGSRDVLPASFVERAASLIPHSTVVTLDTGHFIPLDKPKDVAVCLQSFFAENSGTNDTAIRATNRSAWSSHTVPAEPLPLPVVL</sequence>
<proteinExistence type="predicted"/>
<dbReference type="AlphaFoldDB" id="A0A9X0QGM2"/>
<organism evidence="2 3">
    <name type="scientific">Tunturiibacter gelidiferens</name>
    <dbReference type="NCBI Taxonomy" id="3069689"/>
    <lineage>
        <taxon>Bacteria</taxon>
        <taxon>Pseudomonadati</taxon>
        <taxon>Acidobacteriota</taxon>
        <taxon>Terriglobia</taxon>
        <taxon>Terriglobales</taxon>
        <taxon>Acidobacteriaceae</taxon>
        <taxon>Tunturiibacter</taxon>
    </lineage>
</organism>
<dbReference type="EMBL" id="JACHEB010000009">
    <property type="protein sequence ID" value="MBB5330087.1"/>
    <property type="molecule type" value="Genomic_DNA"/>
</dbReference>
<name>A0A9X0QGM2_9BACT</name>
<feature type="domain" description="AB hydrolase-1" evidence="1">
    <location>
        <begin position="11"/>
        <end position="243"/>
    </location>
</feature>
<evidence type="ECO:0000313" key="2">
    <source>
        <dbReference type="EMBL" id="MBB5330087.1"/>
    </source>
</evidence>
<dbReference type="InterPro" id="IPR000073">
    <property type="entry name" value="AB_hydrolase_1"/>
</dbReference>
<protein>
    <submittedName>
        <fullName evidence="2">Pimeloyl-ACP methyl ester carboxylesterase</fullName>
    </submittedName>
</protein>
<reference evidence="2 3" key="1">
    <citation type="submission" date="2020-08" db="EMBL/GenBank/DDBJ databases">
        <title>Genomic Encyclopedia of Type Strains, Phase IV (KMG-V): Genome sequencing to study the core and pangenomes of soil and plant-associated prokaryotes.</title>
        <authorList>
            <person name="Whitman W."/>
        </authorList>
    </citation>
    <scope>NUCLEOTIDE SEQUENCE [LARGE SCALE GENOMIC DNA]</scope>
    <source>
        <strain evidence="2 3">X5P2</strain>
    </source>
</reference>
<dbReference type="Proteomes" id="UP000535182">
    <property type="component" value="Unassembled WGS sequence"/>
</dbReference>
<dbReference type="Gene3D" id="3.40.50.1820">
    <property type="entry name" value="alpha/beta hydrolase"/>
    <property type="match status" value="1"/>
</dbReference>
<dbReference type="RefSeq" id="WP_183979213.1">
    <property type="nucleotide sequence ID" value="NZ_JACHEB010000009.1"/>
</dbReference>
<dbReference type="InterPro" id="IPR050266">
    <property type="entry name" value="AB_hydrolase_sf"/>
</dbReference>
<dbReference type="SUPFAM" id="SSF53474">
    <property type="entry name" value="alpha/beta-Hydrolases"/>
    <property type="match status" value="1"/>
</dbReference>
<comment type="caution">
    <text evidence="2">The sequence shown here is derived from an EMBL/GenBank/DDBJ whole genome shotgun (WGS) entry which is preliminary data.</text>
</comment>
<accession>A0A9X0QGM2</accession>
<dbReference type="InterPro" id="IPR029058">
    <property type="entry name" value="AB_hydrolase_fold"/>
</dbReference>
<gene>
    <name evidence="2" type="ORF">HDF14_003720</name>
</gene>
<dbReference type="PRINTS" id="PR00111">
    <property type="entry name" value="ABHYDROLASE"/>
</dbReference>
<evidence type="ECO:0000259" key="1">
    <source>
        <dbReference type="Pfam" id="PF00561"/>
    </source>
</evidence>
<evidence type="ECO:0000313" key="3">
    <source>
        <dbReference type="Proteomes" id="UP000535182"/>
    </source>
</evidence>
<dbReference type="PANTHER" id="PTHR43798">
    <property type="entry name" value="MONOACYLGLYCEROL LIPASE"/>
    <property type="match status" value="1"/>
</dbReference>
<dbReference type="Pfam" id="PF00561">
    <property type="entry name" value="Abhydrolase_1"/>
    <property type="match status" value="1"/>
</dbReference>